<feature type="domain" description="Glycosyltransferase family 28 N-terminal" evidence="10">
    <location>
        <begin position="1"/>
        <end position="132"/>
    </location>
</feature>
<accession>A0A3B0TQ72</accession>
<dbReference type="GO" id="GO:0051301">
    <property type="term" value="P:cell division"/>
    <property type="evidence" value="ECO:0007669"/>
    <property type="project" value="UniProtKB-KW"/>
</dbReference>
<dbReference type="PANTHER" id="PTHR21015">
    <property type="entry name" value="UDP-N-ACETYLGLUCOSAMINE--N-ACETYLMURAMYL-(PENTAPEPTIDE) PYROPHOSPHORYL-UNDECAPRENOL N-ACETYLGLUCOSAMINE TRANSFERASE 1"/>
    <property type="match status" value="1"/>
</dbReference>
<reference evidence="12" key="1">
    <citation type="submission" date="2018-06" db="EMBL/GenBank/DDBJ databases">
        <authorList>
            <person name="Zhirakovskaya E."/>
        </authorList>
    </citation>
    <scope>NUCLEOTIDE SEQUENCE</scope>
</reference>
<feature type="domain" description="Glycosyl transferase family 28 C-terminal" evidence="11">
    <location>
        <begin position="180"/>
        <end position="335"/>
    </location>
</feature>
<keyword evidence="7" id="KW-0472">Membrane</keyword>
<dbReference type="SUPFAM" id="SSF53756">
    <property type="entry name" value="UDP-Glycosyltransferase/glycogen phosphorylase"/>
    <property type="match status" value="1"/>
</dbReference>
<dbReference type="GO" id="GO:0071555">
    <property type="term" value="P:cell wall organization"/>
    <property type="evidence" value="ECO:0007669"/>
    <property type="project" value="UniProtKB-KW"/>
</dbReference>
<dbReference type="GO" id="GO:0050511">
    <property type="term" value="F:undecaprenyldiphospho-muramoylpentapeptide beta-N-acetylglucosaminyltransferase activity"/>
    <property type="evidence" value="ECO:0007669"/>
    <property type="project" value="InterPro"/>
</dbReference>
<sequence>MAGGTGGHLFPAMALAQELVRCGHEVHLATDKRVASYGGSFPAKQTHIIAAATPSLRNPIKFAGASLTIVRGIVSAYFMLGRIRPDCVVAFGGYPCFPPFVAASMRFIPGILHEQNAVLGRANRALARFAKVLATQFETTRGAEKFKLEKIVTGNPVRDQVIEAANIPYPEISEKTTLKLLVFGGSQGARVFSDLVPEAIAQLPLDLKQRLQVTQQCRPEDLERVTRFYAAAHINVELASFFDDLPQRMANSHLVVARSGASTVAELGVLGRPAILVPLPGSLDQDQRANAQIMHQAGGGWLMPEDTLSPQSLGKRLKELFSDPQDLKSAAASARKIGRPGAVKKLAEVAQKLANSRH</sequence>
<evidence type="ECO:0000259" key="11">
    <source>
        <dbReference type="Pfam" id="PF04101"/>
    </source>
</evidence>
<dbReference type="EMBL" id="UOEO01000094">
    <property type="protein sequence ID" value="VAW18850.1"/>
    <property type="molecule type" value="Genomic_DNA"/>
</dbReference>
<evidence type="ECO:0000256" key="2">
    <source>
        <dbReference type="ARBA" id="ARBA00022618"/>
    </source>
</evidence>
<dbReference type="GO" id="GO:0005975">
    <property type="term" value="P:carbohydrate metabolic process"/>
    <property type="evidence" value="ECO:0007669"/>
    <property type="project" value="InterPro"/>
</dbReference>
<proteinExistence type="inferred from homology"/>
<dbReference type="InterPro" id="IPR006009">
    <property type="entry name" value="GlcNAc_MurG"/>
</dbReference>
<dbReference type="GO" id="GO:0008360">
    <property type="term" value="P:regulation of cell shape"/>
    <property type="evidence" value="ECO:0007669"/>
    <property type="project" value="UniProtKB-KW"/>
</dbReference>
<dbReference type="AlphaFoldDB" id="A0A3B0TQ72"/>
<keyword evidence="2" id="KW-0132">Cell division</keyword>
<evidence type="ECO:0000256" key="3">
    <source>
        <dbReference type="ARBA" id="ARBA00022676"/>
    </source>
</evidence>
<keyword evidence="4 12" id="KW-0808">Transferase</keyword>
<keyword evidence="3 12" id="KW-0328">Glycosyltransferase</keyword>
<evidence type="ECO:0000256" key="5">
    <source>
        <dbReference type="ARBA" id="ARBA00022960"/>
    </source>
</evidence>
<dbReference type="InterPro" id="IPR004276">
    <property type="entry name" value="GlycoTrans_28_N"/>
</dbReference>
<keyword evidence="9" id="KW-0961">Cell wall biogenesis/degradation</keyword>
<protein>
    <submittedName>
        <fullName evidence="12">UDP-N-acetylglucosamine--N-acetylmuramyl-(Pentapeptide) pyrophosphoryl-undecaprenol N-acetylglucosamine transferase</fullName>
        <ecNumber evidence="12">2.4.1.227</ecNumber>
    </submittedName>
</protein>
<evidence type="ECO:0000256" key="7">
    <source>
        <dbReference type="ARBA" id="ARBA00023136"/>
    </source>
</evidence>
<dbReference type="NCBIfam" id="TIGR01133">
    <property type="entry name" value="murG"/>
    <property type="match status" value="1"/>
</dbReference>
<keyword evidence="6" id="KW-0573">Peptidoglycan synthesis</keyword>
<dbReference type="GO" id="GO:0009252">
    <property type="term" value="P:peptidoglycan biosynthetic process"/>
    <property type="evidence" value="ECO:0007669"/>
    <property type="project" value="UniProtKB-KW"/>
</dbReference>
<evidence type="ECO:0000256" key="1">
    <source>
        <dbReference type="ARBA" id="ARBA00022475"/>
    </source>
</evidence>
<dbReference type="InterPro" id="IPR007235">
    <property type="entry name" value="Glyco_trans_28_C"/>
</dbReference>
<dbReference type="Pfam" id="PF03033">
    <property type="entry name" value="Glyco_transf_28"/>
    <property type="match status" value="1"/>
</dbReference>
<evidence type="ECO:0000256" key="8">
    <source>
        <dbReference type="ARBA" id="ARBA00023306"/>
    </source>
</evidence>
<keyword evidence="1" id="KW-1003">Cell membrane</keyword>
<dbReference type="Gene3D" id="3.40.50.2000">
    <property type="entry name" value="Glycogen Phosphorylase B"/>
    <property type="match status" value="2"/>
</dbReference>
<dbReference type="EC" id="2.4.1.227" evidence="12"/>
<evidence type="ECO:0000256" key="6">
    <source>
        <dbReference type="ARBA" id="ARBA00022984"/>
    </source>
</evidence>
<evidence type="ECO:0000256" key="9">
    <source>
        <dbReference type="ARBA" id="ARBA00023316"/>
    </source>
</evidence>
<keyword evidence="8" id="KW-0131">Cell cycle</keyword>
<keyword evidence="5" id="KW-0133">Cell shape</keyword>
<gene>
    <name evidence="12" type="ORF">MNBD_ALPHA12-2321</name>
</gene>
<dbReference type="Pfam" id="PF04101">
    <property type="entry name" value="Glyco_tran_28_C"/>
    <property type="match status" value="1"/>
</dbReference>
<dbReference type="HAMAP" id="MF_00033">
    <property type="entry name" value="MurG"/>
    <property type="match status" value="1"/>
</dbReference>
<evidence type="ECO:0000313" key="12">
    <source>
        <dbReference type="EMBL" id="VAW18850.1"/>
    </source>
</evidence>
<name>A0A3B0TQ72_9ZZZZ</name>
<evidence type="ECO:0000256" key="4">
    <source>
        <dbReference type="ARBA" id="ARBA00022679"/>
    </source>
</evidence>
<dbReference type="PANTHER" id="PTHR21015:SF22">
    <property type="entry name" value="GLYCOSYLTRANSFERASE"/>
    <property type="match status" value="1"/>
</dbReference>
<dbReference type="CDD" id="cd03785">
    <property type="entry name" value="GT28_MurG"/>
    <property type="match status" value="1"/>
</dbReference>
<organism evidence="12">
    <name type="scientific">hydrothermal vent metagenome</name>
    <dbReference type="NCBI Taxonomy" id="652676"/>
    <lineage>
        <taxon>unclassified sequences</taxon>
        <taxon>metagenomes</taxon>
        <taxon>ecological metagenomes</taxon>
    </lineage>
</organism>
<evidence type="ECO:0000259" key="10">
    <source>
        <dbReference type="Pfam" id="PF03033"/>
    </source>
</evidence>